<protein>
    <recommendedName>
        <fullName evidence="15">Cyclic nucleotide-binding domain-containing protein</fullName>
    </recommendedName>
</protein>
<dbReference type="PRINTS" id="PR01463">
    <property type="entry name" value="EAGCHANLFMLY"/>
</dbReference>
<comment type="caution">
    <text evidence="16">The sequence shown here is derived from an EMBL/GenBank/DDBJ whole genome shotgun (WGS) entry which is preliminary data.</text>
</comment>
<feature type="region of interest" description="Disordered" evidence="12">
    <location>
        <begin position="996"/>
        <end position="1037"/>
    </location>
</feature>
<reference evidence="16 17" key="1">
    <citation type="submission" date="2024-08" db="EMBL/GenBank/DDBJ databases">
        <authorList>
            <person name="Cucini C."/>
            <person name="Frati F."/>
        </authorList>
    </citation>
    <scope>NUCLEOTIDE SEQUENCE [LARGE SCALE GENOMIC DNA]</scope>
</reference>
<dbReference type="InterPro" id="IPR014710">
    <property type="entry name" value="RmlC-like_jellyroll"/>
</dbReference>
<dbReference type="PANTHER" id="PTHR10217">
    <property type="entry name" value="VOLTAGE AND LIGAND GATED POTASSIUM CHANNEL"/>
    <property type="match status" value="1"/>
</dbReference>
<dbReference type="SUPFAM" id="SSF51206">
    <property type="entry name" value="cAMP-binding domain-like"/>
    <property type="match status" value="2"/>
</dbReference>
<keyword evidence="8 13" id="KW-1133">Transmembrane helix</keyword>
<keyword evidence="4 13" id="KW-0812">Transmembrane</keyword>
<feature type="transmembrane region" description="Helical" evidence="13">
    <location>
        <begin position="444"/>
        <end position="465"/>
    </location>
</feature>
<keyword evidence="11" id="KW-0407">Ion channel</keyword>
<dbReference type="EMBL" id="CAXLJM020000148">
    <property type="protein sequence ID" value="CAL8141849.1"/>
    <property type="molecule type" value="Genomic_DNA"/>
</dbReference>
<dbReference type="PROSITE" id="PS50042">
    <property type="entry name" value="CNMP_BINDING_3"/>
    <property type="match status" value="2"/>
</dbReference>
<comment type="subcellular location">
    <subcellularLocation>
        <location evidence="1">Membrane</location>
        <topology evidence="1">Multi-pass membrane protein</topology>
    </subcellularLocation>
</comment>
<evidence type="ECO:0000256" key="7">
    <source>
        <dbReference type="ARBA" id="ARBA00022958"/>
    </source>
</evidence>
<evidence type="ECO:0000256" key="11">
    <source>
        <dbReference type="ARBA" id="ARBA00023303"/>
    </source>
</evidence>
<dbReference type="Pfam" id="PF00520">
    <property type="entry name" value="Ion_trans"/>
    <property type="match status" value="1"/>
</dbReference>
<dbReference type="InterPro" id="IPR018490">
    <property type="entry name" value="cNMP-bd_dom_sf"/>
</dbReference>
<dbReference type="Gene3D" id="1.10.287.70">
    <property type="match status" value="1"/>
</dbReference>
<evidence type="ECO:0000256" key="12">
    <source>
        <dbReference type="SAM" id="MobiDB-lite"/>
    </source>
</evidence>
<keyword evidence="10 13" id="KW-0472">Membrane</keyword>
<evidence type="ECO:0000256" key="4">
    <source>
        <dbReference type="ARBA" id="ARBA00022692"/>
    </source>
</evidence>
<feature type="chain" id="PRO_5046766730" description="Cyclic nucleotide-binding domain-containing protein" evidence="14">
    <location>
        <begin position="19"/>
        <end position="1037"/>
    </location>
</feature>
<dbReference type="Gene3D" id="2.60.120.10">
    <property type="entry name" value="Jelly Rolls"/>
    <property type="match status" value="2"/>
</dbReference>
<gene>
    <name evidence="16" type="ORF">ODALV1_LOCUS28876</name>
</gene>
<dbReference type="SMART" id="SM00100">
    <property type="entry name" value="cNMP"/>
    <property type="match status" value="2"/>
</dbReference>
<keyword evidence="2" id="KW-0813">Transport</keyword>
<keyword evidence="6" id="KW-0851">Voltage-gated channel</keyword>
<dbReference type="InterPro" id="IPR003938">
    <property type="entry name" value="K_chnl_volt-dep_EAG/ELK/ERG"/>
</dbReference>
<evidence type="ECO:0000256" key="8">
    <source>
        <dbReference type="ARBA" id="ARBA00022989"/>
    </source>
</evidence>
<evidence type="ECO:0000313" key="17">
    <source>
        <dbReference type="Proteomes" id="UP001642540"/>
    </source>
</evidence>
<sequence>MSTLIGALAFFIACPTFGYTWKNGDEFRLPVCEDNTWVQYKHQEQLNLRTRYKPGSSGKPIPALPIYEQELFVARSIWERWVYGLYYIGQVLMVIGFGDQATFRSTELQFLTSIALFGFIVCQSLSADITSAQVDTDEIRALNRENLNRLAIALSREGTSPSFLKYIRSAFQLSYSYTRGLQPNDLFDDLYPVLHRELFHEYVGDVLERVPIFLGFNDAFLNMLKRKFRIEFIPKGGLVTRAGDLDYRMYIVVRGEMWVCDRNDRWLCTMLKCLHDKNAFTLLYFRSVGEMSLVYSAKRRYSAYAASNLQVLVLRAQDFAHVLELFPLLRKQILRSLLDYKRDSYIIKAWKWCSRDYEGYLSEQEEKTRILKKFSQQNITRIRVGGNVRLTEKEKYVPEPKFWKTIIGYGCTDTFPHYIYFTSDGDKFNPVIHPSSPFIGHFHGLKSVVSFFGPILAVYNVFFYVPGRDQTVAFYTRTLGLIIDNILWIDILLKFFTAIEISNRKTFCKSLRKIVKHYVCRPTGFIYDFIVAFPYDLATGNDGTKLMMLRCFLSLKYFSDLWKLQDAVEVSTLKFKLTTSISFLLYLAHILACIFFWISCPQSENLENCELNGWVYTFRIQFGKLHTPPLPPGTTPKDFNDLYHDPNPSHWYIISLYWVMTVLTTVGFGDITPTNFQEITLAVFCIFFGSLFLSIMLGNITTGLSSLSKAKRNFLGKVEKTLDYLKIIGLSSVAHKTLSAYCNMTWNNCRGVNYNDIADILPLHVQQDVYLALYHQCVTHCLFFGENYDLNFVRAICSRVRHYMFLPGMRIANELEPGTGIFIVMRGAVTSFQQNPSTGKYEFIKRYEKHQVFGRIPALFPGALYNKSYRAEDKTEVLLMYHADIRQLVTKFPRWKLYLKEIIAREYSHFAKQSSLKDITERKFDMDERLTKKLTNEQFMEAANMFTSDPPERTGQYSEVFEAQRAKPDTVETKVEETVVNQDKVPKPGAFRKTVNQRRSLSVFSRSNSRASSVDRRQSRRPAKSFHRISEALSTKI</sequence>
<dbReference type="SUPFAM" id="SSF81324">
    <property type="entry name" value="Voltage-gated potassium channels"/>
    <property type="match status" value="1"/>
</dbReference>
<keyword evidence="7" id="KW-0630">Potassium</keyword>
<name>A0ABP1S202_9HEXA</name>
<feature type="compositionally biased region" description="Basic residues" evidence="12">
    <location>
        <begin position="1018"/>
        <end position="1027"/>
    </location>
</feature>
<dbReference type="InterPro" id="IPR000595">
    <property type="entry name" value="cNMP-bd_dom"/>
</dbReference>
<keyword evidence="9" id="KW-0406">Ion transport</keyword>
<dbReference type="Proteomes" id="UP001642540">
    <property type="component" value="Unassembled WGS sequence"/>
</dbReference>
<organism evidence="16 17">
    <name type="scientific">Orchesella dallaii</name>
    <dbReference type="NCBI Taxonomy" id="48710"/>
    <lineage>
        <taxon>Eukaryota</taxon>
        <taxon>Metazoa</taxon>
        <taxon>Ecdysozoa</taxon>
        <taxon>Arthropoda</taxon>
        <taxon>Hexapoda</taxon>
        <taxon>Collembola</taxon>
        <taxon>Entomobryomorpha</taxon>
        <taxon>Entomobryoidea</taxon>
        <taxon>Orchesellidae</taxon>
        <taxon>Orchesellinae</taxon>
        <taxon>Orchesella</taxon>
    </lineage>
</organism>
<proteinExistence type="predicted"/>
<keyword evidence="14" id="KW-0732">Signal</keyword>
<keyword evidence="5" id="KW-0631">Potassium channel</keyword>
<feature type="transmembrane region" description="Helical" evidence="13">
    <location>
        <begin position="581"/>
        <end position="598"/>
    </location>
</feature>
<evidence type="ECO:0000256" key="2">
    <source>
        <dbReference type="ARBA" id="ARBA00022448"/>
    </source>
</evidence>
<evidence type="ECO:0000256" key="6">
    <source>
        <dbReference type="ARBA" id="ARBA00022882"/>
    </source>
</evidence>
<evidence type="ECO:0000256" key="1">
    <source>
        <dbReference type="ARBA" id="ARBA00004141"/>
    </source>
</evidence>
<dbReference type="InterPro" id="IPR005821">
    <property type="entry name" value="Ion_trans_dom"/>
</dbReference>
<evidence type="ECO:0000256" key="14">
    <source>
        <dbReference type="SAM" id="SignalP"/>
    </source>
</evidence>
<feature type="transmembrane region" description="Helical" evidence="13">
    <location>
        <begin position="650"/>
        <end position="669"/>
    </location>
</feature>
<evidence type="ECO:0000256" key="5">
    <source>
        <dbReference type="ARBA" id="ARBA00022826"/>
    </source>
</evidence>
<feature type="compositionally biased region" description="Low complexity" evidence="12">
    <location>
        <begin position="998"/>
        <end position="1012"/>
    </location>
</feature>
<evidence type="ECO:0000256" key="10">
    <source>
        <dbReference type="ARBA" id="ARBA00023136"/>
    </source>
</evidence>
<keyword evidence="3" id="KW-0633">Potassium transport</keyword>
<evidence type="ECO:0000256" key="3">
    <source>
        <dbReference type="ARBA" id="ARBA00022538"/>
    </source>
</evidence>
<keyword evidence="17" id="KW-1185">Reference proteome</keyword>
<dbReference type="CDD" id="cd00038">
    <property type="entry name" value="CAP_ED"/>
    <property type="match status" value="2"/>
</dbReference>
<feature type="transmembrane region" description="Helical" evidence="13">
    <location>
        <begin position="681"/>
        <end position="700"/>
    </location>
</feature>
<dbReference type="PANTHER" id="PTHR10217:SF435">
    <property type="entry name" value="POTASSIUM VOLTAGE-GATED CHANNEL PROTEIN EAG"/>
    <property type="match status" value="1"/>
</dbReference>
<evidence type="ECO:0000313" key="16">
    <source>
        <dbReference type="EMBL" id="CAL8141849.1"/>
    </source>
</evidence>
<accession>A0ABP1S202</accession>
<feature type="domain" description="Cyclic nucleotide-binding" evidence="15">
    <location>
        <begin position="784"/>
        <end position="889"/>
    </location>
</feature>
<evidence type="ECO:0000259" key="15">
    <source>
        <dbReference type="PROSITE" id="PS50042"/>
    </source>
</evidence>
<feature type="domain" description="Cyclic nucleotide-binding" evidence="15">
    <location>
        <begin position="212"/>
        <end position="340"/>
    </location>
</feature>
<dbReference type="InterPro" id="IPR050818">
    <property type="entry name" value="KCNH_animal-type"/>
</dbReference>
<feature type="signal peptide" evidence="14">
    <location>
        <begin position="1"/>
        <end position="18"/>
    </location>
</feature>
<evidence type="ECO:0000256" key="9">
    <source>
        <dbReference type="ARBA" id="ARBA00023065"/>
    </source>
</evidence>
<evidence type="ECO:0000256" key="13">
    <source>
        <dbReference type="SAM" id="Phobius"/>
    </source>
</evidence>